<evidence type="ECO:0000313" key="2">
    <source>
        <dbReference type="Proteomes" id="UP000265520"/>
    </source>
</evidence>
<dbReference type="Proteomes" id="UP000265520">
    <property type="component" value="Unassembled WGS sequence"/>
</dbReference>
<reference evidence="1 2" key="1">
    <citation type="journal article" date="2018" name="Front. Plant Sci.">
        <title>Red Clover (Trifolium pratense) and Zigzag Clover (T. medium) - A Picture of Genomic Similarities and Differences.</title>
        <authorList>
            <person name="Dluhosova J."/>
            <person name="Istvanek J."/>
            <person name="Nedelnik J."/>
            <person name="Repkova J."/>
        </authorList>
    </citation>
    <scope>NUCLEOTIDE SEQUENCE [LARGE SCALE GENOMIC DNA]</scope>
    <source>
        <strain evidence="2">cv. 10/8</strain>
        <tissue evidence="1">Leaf</tissue>
    </source>
</reference>
<keyword evidence="2" id="KW-1185">Reference proteome</keyword>
<protein>
    <submittedName>
        <fullName evidence="1">Uncharacterized protein</fullName>
    </submittedName>
</protein>
<name>A0A392VK24_9FABA</name>
<dbReference type="AlphaFoldDB" id="A0A392VK24"/>
<dbReference type="EMBL" id="LXQA011201013">
    <property type="protein sequence ID" value="MCI88734.1"/>
    <property type="molecule type" value="Genomic_DNA"/>
</dbReference>
<feature type="non-terminal residue" evidence="1">
    <location>
        <position position="1"/>
    </location>
</feature>
<evidence type="ECO:0000313" key="1">
    <source>
        <dbReference type="EMBL" id="MCI88734.1"/>
    </source>
</evidence>
<proteinExistence type="predicted"/>
<sequence>TSYGHLSGGHVFGSIPGAQRHGELGEHVLALPIAPSAASPAPGAGHCSQVD</sequence>
<organism evidence="1 2">
    <name type="scientific">Trifolium medium</name>
    <dbReference type="NCBI Taxonomy" id="97028"/>
    <lineage>
        <taxon>Eukaryota</taxon>
        <taxon>Viridiplantae</taxon>
        <taxon>Streptophyta</taxon>
        <taxon>Embryophyta</taxon>
        <taxon>Tracheophyta</taxon>
        <taxon>Spermatophyta</taxon>
        <taxon>Magnoliopsida</taxon>
        <taxon>eudicotyledons</taxon>
        <taxon>Gunneridae</taxon>
        <taxon>Pentapetalae</taxon>
        <taxon>rosids</taxon>
        <taxon>fabids</taxon>
        <taxon>Fabales</taxon>
        <taxon>Fabaceae</taxon>
        <taxon>Papilionoideae</taxon>
        <taxon>50 kb inversion clade</taxon>
        <taxon>NPAAA clade</taxon>
        <taxon>Hologalegina</taxon>
        <taxon>IRL clade</taxon>
        <taxon>Trifolieae</taxon>
        <taxon>Trifolium</taxon>
    </lineage>
</organism>
<comment type="caution">
    <text evidence="1">The sequence shown here is derived from an EMBL/GenBank/DDBJ whole genome shotgun (WGS) entry which is preliminary data.</text>
</comment>
<accession>A0A392VK24</accession>